<evidence type="ECO:0000313" key="5">
    <source>
        <dbReference type="EMBL" id="AWH83837.1"/>
    </source>
</evidence>
<dbReference type="InterPro" id="IPR020449">
    <property type="entry name" value="Tscrpt_reg_AraC-type_HTH"/>
</dbReference>
<keyword evidence="3" id="KW-0804">Transcription</keyword>
<keyword evidence="2" id="KW-0238">DNA-binding</keyword>
<dbReference type="PRINTS" id="PR00032">
    <property type="entry name" value="HTHARAC"/>
</dbReference>
<proteinExistence type="predicted"/>
<reference evidence="5 6" key="1">
    <citation type="submission" date="2018-04" db="EMBL/GenBank/DDBJ databases">
        <title>Genome sequencing of Flavobacterium sp. HYN0059.</title>
        <authorList>
            <person name="Yi H."/>
            <person name="Baek C."/>
        </authorList>
    </citation>
    <scope>NUCLEOTIDE SEQUENCE [LARGE SCALE GENOMIC DNA]</scope>
    <source>
        <strain evidence="5 6">HYN0059</strain>
    </source>
</reference>
<feature type="domain" description="HTH araC/xylS-type" evidence="4">
    <location>
        <begin position="199"/>
        <end position="303"/>
    </location>
</feature>
<dbReference type="PANTHER" id="PTHR43280">
    <property type="entry name" value="ARAC-FAMILY TRANSCRIPTIONAL REGULATOR"/>
    <property type="match status" value="1"/>
</dbReference>
<dbReference type="GO" id="GO:0043565">
    <property type="term" value="F:sequence-specific DNA binding"/>
    <property type="evidence" value="ECO:0007669"/>
    <property type="project" value="InterPro"/>
</dbReference>
<organism evidence="5 6">
    <name type="scientific">Flavobacterium album</name>
    <dbReference type="NCBI Taxonomy" id="2175091"/>
    <lineage>
        <taxon>Bacteria</taxon>
        <taxon>Pseudomonadati</taxon>
        <taxon>Bacteroidota</taxon>
        <taxon>Flavobacteriia</taxon>
        <taxon>Flavobacteriales</taxon>
        <taxon>Flavobacteriaceae</taxon>
        <taxon>Flavobacterium</taxon>
    </lineage>
</organism>
<evidence type="ECO:0000256" key="1">
    <source>
        <dbReference type="ARBA" id="ARBA00023015"/>
    </source>
</evidence>
<keyword evidence="6" id="KW-1185">Reference proteome</keyword>
<evidence type="ECO:0000259" key="4">
    <source>
        <dbReference type="PROSITE" id="PS01124"/>
    </source>
</evidence>
<dbReference type="InterPro" id="IPR009057">
    <property type="entry name" value="Homeodomain-like_sf"/>
</dbReference>
<dbReference type="EMBL" id="CP029186">
    <property type="protein sequence ID" value="AWH83837.1"/>
    <property type="molecule type" value="Genomic_DNA"/>
</dbReference>
<dbReference type="SMART" id="SM00342">
    <property type="entry name" value="HTH_ARAC"/>
    <property type="match status" value="1"/>
</dbReference>
<dbReference type="PANTHER" id="PTHR43280:SF32">
    <property type="entry name" value="TRANSCRIPTIONAL REGULATORY PROTEIN"/>
    <property type="match status" value="1"/>
</dbReference>
<dbReference type="Proteomes" id="UP000244929">
    <property type="component" value="Chromosome"/>
</dbReference>
<keyword evidence="1" id="KW-0805">Transcription regulation</keyword>
<dbReference type="Gene3D" id="1.10.10.60">
    <property type="entry name" value="Homeodomain-like"/>
    <property type="match status" value="2"/>
</dbReference>
<name>A0A2S1QTT5_9FLAO</name>
<dbReference type="InterPro" id="IPR018060">
    <property type="entry name" value="HTH_AraC"/>
</dbReference>
<dbReference type="OrthoDB" id="2600165at2"/>
<sequence>MKPTAQSPIHIDSVSEMHRFLNLPGPEHPLISMISFKDVEPELNEWGRGMIINLYIIAIKKEFTGKVRYGQGYYDFDEGMMSFIAPGQLCYQSGPGENPRGGQMLIFHPDFLRSYPLGKKIKEYEFFSYDVTEALYLSQKEESMIEGIMKNIEQEYHSTMDGFSHDLIMSHIELLLNYSNRFYNRQFMTRKVAHNDLLVKLERVFEEHFSSENKTAALPTVKDIAAKLNVSPGYLSDMLRTYTGQNAQQHIHNKLIEKAKEILTTTPLSVSEIAFQLGFEYPQSFSKLFKSKTNVSPLEFRKLFN</sequence>
<dbReference type="AlphaFoldDB" id="A0A2S1QTT5"/>
<dbReference type="GO" id="GO:0003700">
    <property type="term" value="F:DNA-binding transcription factor activity"/>
    <property type="evidence" value="ECO:0007669"/>
    <property type="project" value="InterPro"/>
</dbReference>
<dbReference type="PROSITE" id="PS01124">
    <property type="entry name" value="HTH_ARAC_FAMILY_2"/>
    <property type="match status" value="1"/>
</dbReference>
<evidence type="ECO:0000313" key="6">
    <source>
        <dbReference type="Proteomes" id="UP000244929"/>
    </source>
</evidence>
<gene>
    <name evidence="5" type="ORF">HYN59_01315</name>
</gene>
<evidence type="ECO:0000256" key="3">
    <source>
        <dbReference type="ARBA" id="ARBA00023163"/>
    </source>
</evidence>
<evidence type="ECO:0000256" key="2">
    <source>
        <dbReference type="ARBA" id="ARBA00023125"/>
    </source>
</evidence>
<dbReference type="KEGG" id="falb:HYN59_01315"/>
<dbReference type="Pfam" id="PF12833">
    <property type="entry name" value="HTH_18"/>
    <property type="match status" value="1"/>
</dbReference>
<dbReference type="SUPFAM" id="SSF46689">
    <property type="entry name" value="Homeodomain-like"/>
    <property type="match status" value="1"/>
</dbReference>
<accession>A0A2S1QTT5</accession>
<protein>
    <submittedName>
        <fullName evidence="5">AraC family transcriptional regulator</fullName>
    </submittedName>
</protein>
<dbReference type="RefSeq" id="WP_108776547.1">
    <property type="nucleotide sequence ID" value="NZ_CP029186.1"/>
</dbReference>